<evidence type="ECO:0000256" key="6">
    <source>
        <dbReference type="ARBA" id="ARBA00023004"/>
    </source>
</evidence>
<dbReference type="Pfam" id="PF00067">
    <property type="entry name" value="p450"/>
    <property type="match status" value="1"/>
</dbReference>
<name>A0AAE3VV94_9ACTN</name>
<organism evidence="9 10">
    <name type="scientific">Catenuloplanes indicus</name>
    <dbReference type="NCBI Taxonomy" id="137267"/>
    <lineage>
        <taxon>Bacteria</taxon>
        <taxon>Bacillati</taxon>
        <taxon>Actinomycetota</taxon>
        <taxon>Actinomycetes</taxon>
        <taxon>Micromonosporales</taxon>
        <taxon>Micromonosporaceae</taxon>
        <taxon>Catenuloplanes</taxon>
    </lineage>
</organism>
<feature type="binding site" description="axial binding residue" evidence="8">
    <location>
        <position position="393"/>
    </location>
    <ligand>
        <name>heme</name>
        <dbReference type="ChEBI" id="CHEBI:30413"/>
    </ligand>
    <ligandPart>
        <name>Fe</name>
        <dbReference type="ChEBI" id="CHEBI:18248"/>
    </ligandPart>
</feature>
<dbReference type="GO" id="GO:0020037">
    <property type="term" value="F:heme binding"/>
    <property type="evidence" value="ECO:0007669"/>
    <property type="project" value="InterPro"/>
</dbReference>
<dbReference type="GO" id="GO:0005506">
    <property type="term" value="F:iron ion binding"/>
    <property type="evidence" value="ECO:0007669"/>
    <property type="project" value="InterPro"/>
</dbReference>
<dbReference type="PANTHER" id="PTHR24286">
    <property type="entry name" value="CYTOCHROME P450 26"/>
    <property type="match status" value="1"/>
</dbReference>
<dbReference type="Gene3D" id="1.10.630.10">
    <property type="entry name" value="Cytochrome P450"/>
    <property type="match status" value="1"/>
</dbReference>
<comment type="caution">
    <text evidence="9">The sequence shown here is derived from an EMBL/GenBank/DDBJ whole genome shotgun (WGS) entry which is preliminary data.</text>
</comment>
<proteinExistence type="inferred from homology"/>
<evidence type="ECO:0000256" key="3">
    <source>
        <dbReference type="ARBA" id="ARBA00022617"/>
    </source>
</evidence>
<dbReference type="AlphaFoldDB" id="A0AAE3VV94"/>
<evidence type="ECO:0000313" key="9">
    <source>
        <dbReference type="EMBL" id="MDQ0364461.1"/>
    </source>
</evidence>
<keyword evidence="5" id="KW-0560">Oxidoreductase</keyword>
<reference evidence="9 10" key="1">
    <citation type="submission" date="2023-07" db="EMBL/GenBank/DDBJ databases">
        <title>Sequencing the genomes of 1000 actinobacteria strains.</title>
        <authorList>
            <person name="Klenk H.-P."/>
        </authorList>
    </citation>
    <scope>NUCLEOTIDE SEQUENCE [LARGE SCALE GENOMIC DNA]</scope>
    <source>
        <strain evidence="9 10">DSM 44709</strain>
    </source>
</reference>
<keyword evidence="7" id="KW-0503">Monooxygenase</keyword>
<dbReference type="CDD" id="cd00302">
    <property type="entry name" value="cytochrome_P450"/>
    <property type="match status" value="1"/>
</dbReference>
<gene>
    <name evidence="9" type="ORF">J2S42_001130</name>
</gene>
<evidence type="ECO:0000256" key="2">
    <source>
        <dbReference type="ARBA" id="ARBA00010617"/>
    </source>
</evidence>
<dbReference type="PANTHER" id="PTHR24286:SF24">
    <property type="entry name" value="LANOSTEROL 14-ALPHA DEMETHYLASE"/>
    <property type="match status" value="1"/>
</dbReference>
<dbReference type="EMBL" id="JAUSUZ010000001">
    <property type="protein sequence ID" value="MDQ0364461.1"/>
    <property type="molecule type" value="Genomic_DNA"/>
</dbReference>
<dbReference type="InterPro" id="IPR002403">
    <property type="entry name" value="Cyt_P450_E_grp-IV"/>
</dbReference>
<dbReference type="SUPFAM" id="SSF48264">
    <property type="entry name" value="Cytochrome P450"/>
    <property type="match status" value="1"/>
</dbReference>
<keyword evidence="10" id="KW-1185">Reference proteome</keyword>
<dbReference type="InterPro" id="IPR001128">
    <property type="entry name" value="Cyt_P450"/>
</dbReference>
<keyword evidence="3 8" id="KW-0349">Heme</keyword>
<dbReference type="InterPro" id="IPR036396">
    <property type="entry name" value="Cyt_P450_sf"/>
</dbReference>
<keyword evidence="4 8" id="KW-0479">Metal-binding</keyword>
<dbReference type="Proteomes" id="UP001240236">
    <property type="component" value="Unassembled WGS sequence"/>
</dbReference>
<evidence type="ECO:0000256" key="1">
    <source>
        <dbReference type="ARBA" id="ARBA00001971"/>
    </source>
</evidence>
<dbReference type="GO" id="GO:0016125">
    <property type="term" value="P:sterol metabolic process"/>
    <property type="evidence" value="ECO:0007669"/>
    <property type="project" value="TreeGrafter"/>
</dbReference>
<protein>
    <submittedName>
        <fullName evidence="9">Cytochrome P450</fullName>
    </submittedName>
</protein>
<evidence type="ECO:0000256" key="4">
    <source>
        <dbReference type="ARBA" id="ARBA00022723"/>
    </source>
</evidence>
<comment type="cofactor">
    <cofactor evidence="1 8">
        <name>heme</name>
        <dbReference type="ChEBI" id="CHEBI:30413"/>
    </cofactor>
</comment>
<comment type="similarity">
    <text evidence="2">Belongs to the cytochrome P450 family.</text>
</comment>
<dbReference type="PRINTS" id="PR00385">
    <property type="entry name" value="P450"/>
</dbReference>
<evidence type="ECO:0000256" key="5">
    <source>
        <dbReference type="ARBA" id="ARBA00023002"/>
    </source>
</evidence>
<keyword evidence="6 8" id="KW-0408">Iron</keyword>
<dbReference type="PRINTS" id="PR00465">
    <property type="entry name" value="EP450IV"/>
</dbReference>
<evidence type="ECO:0000256" key="7">
    <source>
        <dbReference type="ARBA" id="ARBA00023033"/>
    </source>
</evidence>
<accession>A0AAE3VV94</accession>
<dbReference type="GO" id="GO:0016705">
    <property type="term" value="F:oxidoreductase activity, acting on paired donors, with incorporation or reduction of molecular oxygen"/>
    <property type="evidence" value="ECO:0007669"/>
    <property type="project" value="InterPro"/>
</dbReference>
<evidence type="ECO:0000256" key="8">
    <source>
        <dbReference type="PIRSR" id="PIRSR602403-1"/>
    </source>
</evidence>
<dbReference type="GO" id="GO:0004497">
    <property type="term" value="F:monooxygenase activity"/>
    <property type="evidence" value="ECO:0007669"/>
    <property type="project" value="UniProtKB-KW"/>
</dbReference>
<evidence type="ECO:0000313" key="10">
    <source>
        <dbReference type="Proteomes" id="UP001240236"/>
    </source>
</evidence>
<dbReference type="RefSeq" id="WP_307235887.1">
    <property type="nucleotide sequence ID" value="NZ_JAUSUZ010000001.1"/>
</dbReference>
<sequence>MTTDSVMRTPIVRGLPVVGNLLPMSKDPARFFVDGYREHGPVFRVRILGREHAVLAGPEAAEFMGTKEGRECLRSREFWHGLVDEYGATRTLSGEDGAGHKELRDIMRRGYSREAIADRLDEVVAITDRNIDRTWRPGATVPVLRAMQALVTDQLGELMTGASRPEYVDDVRRVTMYILNVLVTRQRPRLLLRDPRYRRAKARVAELSRLMIEDRSRPGAAARPAILLDDLLRANRENPRAMPDSDLMISVTGPYVAGLDTVANTIGAFVYAVLKHPDVHQRVRAEADQLFARPTLTERDLRGIPAIRGALMETMRLYPTAVVQMRTATRDFTFQGHRIAAGETLYIGTTVPHFLEEFYPDPYRFDIDRYEKPRAEHLQTGAYSPYGRGQHVCLGKTLADVQMLVTMARMFHRLDMRLPSPDYELATKVTPTPGPALSFTVTVDRHRAAG</sequence>